<feature type="compositionally biased region" description="Polar residues" evidence="1">
    <location>
        <begin position="97"/>
        <end position="129"/>
    </location>
</feature>
<reference evidence="2 3" key="1">
    <citation type="submission" date="2024-08" db="EMBL/GenBank/DDBJ databases">
        <authorList>
            <person name="Cucini C."/>
            <person name="Frati F."/>
        </authorList>
    </citation>
    <scope>NUCLEOTIDE SEQUENCE [LARGE SCALE GENOMIC DNA]</scope>
</reference>
<protein>
    <submittedName>
        <fullName evidence="2">Uncharacterized protein</fullName>
    </submittedName>
</protein>
<evidence type="ECO:0000313" key="2">
    <source>
        <dbReference type="EMBL" id="CAL8120141.1"/>
    </source>
</evidence>
<sequence length="129" mass="14744">MKKMRDATTRQNERDGIMALGRYLINMKAFEATEKIGFGRDPVSFFLKKPTATAKQESVLRQFSYETTGFWTKRWTKRVKKRVEIDQTKEIAGGKTSKGNSQLKVSSHNATRFKGTNINGRESGQTQTF</sequence>
<keyword evidence="3" id="KW-1185">Reference proteome</keyword>
<gene>
    <name evidence="2" type="ORF">ODALV1_LOCUS18870</name>
</gene>
<organism evidence="2 3">
    <name type="scientific">Orchesella dallaii</name>
    <dbReference type="NCBI Taxonomy" id="48710"/>
    <lineage>
        <taxon>Eukaryota</taxon>
        <taxon>Metazoa</taxon>
        <taxon>Ecdysozoa</taxon>
        <taxon>Arthropoda</taxon>
        <taxon>Hexapoda</taxon>
        <taxon>Collembola</taxon>
        <taxon>Entomobryomorpha</taxon>
        <taxon>Entomobryoidea</taxon>
        <taxon>Orchesellidae</taxon>
        <taxon>Orchesellinae</taxon>
        <taxon>Orchesella</taxon>
    </lineage>
</organism>
<evidence type="ECO:0000313" key="3">
    <source>
        <dbReference type="Proteomes" id="UP001642540"/>
    </source>
</evidence>
<evidence type="ECO:0000256" key="1">
    <source>
        <dbReference type="SAM" id="MobiDB-lite"/>
    </source>
</evidence>
<accession>A0ABP1R519</accession>
<feature type="region of interest" description="Disordered" evidence="1">
    <location>
        <begin position="90"/>
        <end position="129"/>
    </location>
</feature>
<comment type="caution">
    <text evidence="2">The sequence shown here is derived from an EMBL/GenBank/DDBJ whole genome shotgun (WGS) entry which is preliminary data.</text>
</comment>
<dbReference type="Proteomes" id="UP001642540">
    <property type="component" value="Unassembled WGS sequence"/>
</dbReference>
<name>A0ABP1R519_9HEXA</name>
<proteinExistence type="predicted"/>
<dbReference type="EMBL" id="CAXLJM020000062">
    <property type="protein sequence ID" value="CAL8120141.1"/>
    <property type="molecule type" value="Genomic_DNA"/>
</dbReference>